<feature type="region of interest" description="N-terminal hotdog fold" evidence="4">
    <location>
        <begin position="97"/>
        <end position="220"/>
    </location>
</feature>
<evidence type="ECO:0000313" key="7">
    <source>
        <dbReference type="Proteomes" id="UP000621510"/>
    </source>
</evidence>
<evidence type="ECO:0000256" key="1">
    <source>
        <dbReference type="ARBA" id="ARBA00004792"/>
    </source>
</evidence>
<dbReference type="InterPro" id="IPR049551">
    <property type="entry name" value="PKS_DH_C"/>
</dbReference>
<keyword evidence="3" id="KW-0511">Multifunctional enzyme</keyword>
<dbReference type="PROSITE" id="PS52019">
    <property type="entry name" value="PKS_MFAS_DH"/>
    <property type="match status" value="1"/>
</dbReference>
<feature type="non-terminal residue" evidence="6">
    <location>
        <position position="591"/>
    </location>
</feature>
<dbReference type="PANTHER" id="PTHR43775:SF51">
    <property type="entry name" value="INACTIVE PHENOLPHTHIOCEROL SYNTHESIS POLYKETIDE SYNTHASE TYPE I PKS1-RELATED"/>
    <property type="match status" value="1"/>
</dbReference>
<dbReference type="InterPro" id="IPR020807">
    <property type="entry name" value="PKS_DH"/>
</dbReference>
<dbReference type="Pfam" id="PF21089">
    <property type="entry name" value="PKS_DH_N"/>
    <property type="match status" value="1"/>
</dbReference>
<evidence type="ECO:0000313" key="6">
    <source>
        <dbReference type="EMBL" id="MBL1121109.1"/>
    </source>
</evidence>
<dbReference type="InterPro" id="IPR001227">
    <property type="entry name" value="Ac_transferase_dom_sf"/>
</dbReference>
<dbReference type="Pfam" id="PF14765">
    <property type="entry name" value="PS-DH"/>
    <property type="match status" value="1"/>
</dbReference>
<feature type="active site" description="Proton donor; for dehydratase activity" evidence="4">
    <location>
        <position position="297"/>
    </location>
</feature>
<gene>
    <name evidence="6" type="ORF">JK364_54165</name>
</gene>
<evidence type="ECO:0000256" key="2">
    <source>
        <dbReference type="ARBA" id="ARBA00022679"/>
    </source>
</evidence>
<proteinExistence type="predicted"/>
<dbReference type="Gene3D" id="3.40.366.10">
    <property type="entry name" value="Malonyl-Coenzyme A Acyl Carrier Protein, domain 2"/>
    <property type="match status" value="1"/>
</dbReference>
<dbReference type="SUPFAM" id="SSF51735">
    <property type="entry name" value="NAD(P)-binding Rossmann-fold domains"/>
    <property type="match status" value="1"/>
</dbReference>
<dbReference type="InterPro" id="IPR042104">
    <property type="entry name" value="PKS_dehydratase_sf"/>
</dbReference>
<evidence type="ECO:0000256" key="4">
    <source>
        <dbReference type="PROSITE-ProRule" id="PRU01363"/>
    </source>
</evidence>
<dbReference type="SMART" id="SM00826">
    <property type="entry name" value="PKS_DH"/>
    <property type="match status" value="1"/>
</dbReference>
<dbReference type="InterPro" id="IPR049552">
    <property type="entry name" value="PKS_DH_N"/>
</dbReference>
<dbReference type="EMBL" id="JAERRG010000127">
    <property type="protein sequence ID" value="MBL1121109.1"/>
    <property type="molecule type" value="Genomic_DNA"/>
</dbReference>
<dbReference type="InterPro" id="IPR049900">
    <property type="entry name" value="PKS_mFAS_DH"/>
</dbReference>
<dbReference type="PANTHER" id="PTHR43775">
    <property type="entry name" value="FATTY ACID SYNTHASE"/>
    <property type="match status" value="1"/>
</dbReference>
<dbReference type="InterPro" id="IPR036291">
    <property type="entry name" value="NAD(P)-bd_dom_sf"/>
</dbReference>
<sequence>MTHNCLAHHNDPGSGNEPEVIASLRRDQSEVNAVLTCLARQFTTGASIDWAPAFGESNTSAAHLDLPTYAFQRQRYWLEAPHHTTNATDLGLEIVEHPLLGAALEPPAGDGVFLTGRLSLETHPWLADHRVLGSVLVPGAALVELALSAAAHVGCDAVEEFTLQDPLILAERGGVQLQVVVGEAEEDGRRSVQVRSRPDAVDAVWSSHASGLLVVGESAAGGGVVLEQWPPAGAEVVMSDPEGFYAGLVERGFGYGPAFRGLEMVWRRGEEVFAQVRLPQECVGEVERFGVHPALLDAVLHAVVLTGFEQQPDVELGSGSVRVPFAWSGVRLHASGASVVRVRLTRVGSDAVALEVADAAGQPVISIESLALRPISAEQLQAAQTNRYDSLFQLDWQPLDTPRASAAGSSWALVGPDGGLGEAVVRAGGSCARYEDVAALISVLDEGEAIPGTVVLCCPTSGGEDVVVGARESLSAVLSSVQRWLGEERLAASRLVVVTCGAVATEAGEDVADLVQAPVWGLLRSVQTENPGRFLLLDHDDEISSAAADVVVRVLAGGEEPQLAVRGGTVLVARLSRVAKPAAQDASARLV</sequence>
<feature type="region of interest" description="C-terminal hotdog fold" evidence="4">
    <location>
        <begin position="234"/>
        <end position="381"/>
    </location>
</feature>
<keyword evidence="2" id="KW-0808">Transferase</keyword>
<dbReference type="Pfam" id="PF22953">
    <property type="entry name" value="SpnB_Rossmann"/>
    <property type="match status" value="1"/>
</dbReference>
<dbReference type="Gene3D" id="3.40.50.11460">
    <property type="match status" value="1"/>
</dbReference>
<accession>A0ABS1Q949</accession>
<dbReference type="RefSeq" id="WP_201858839.1">
    <property type="nucleotide sequence ID" value="NZ_JAERRG010000127.1"/>
</dbReference>
<reference evidence="6 7" key="1">
    <citation type="submission" date="2021-01" db="EMBL/GenBank/DDBJ databases">
        <title>WGS of actinomycetes isolated from Thailand.</title>
        <authorList>
            <person name="Thawai C."/>
        </authorList>
    </citation>
    <scope>NUCLEOTIDE SEQUENCE [LARGE SCALE GENOMIC DNA]</scope>
    <source>
        <strain evidence="6 7">CA3R110</strain>
    </source>
</reference>
<comment type="pathway">
    <text evidence="1">Antibiotic biosynthesis.</text>
</comment>
<protein>
    <submittedName>
        <fullName evidence="6">Polyketide synthase dehydratase domain-containing protein</fullName>
    </submittedName>
</protein>
<feature type="active site" description="Proton acceptor; for dehydratase activity" evidence="4">
    <location>
        <position position="129"/>
    </location>
</feature>
<dbReference type="Gene3D" id="3.30.70.3290">
    <property type="match status" value="1"/>
</dbReference>
<organism evidence="6 7">
    <name type="scientific">Streptomyces endocoffeicus</name>
    <dbReference type="NCBI Taxonomy" id="2898945"/>
    <lineage>
        <taxon>Bacteria</taxon>
        <taxon>Bacillati</taxon>
        <taxon>Actinomycetota</taxon>
        <taxon>Actinomycetes</taxon>
        <taxon>Kitasatosporales</taxon>
        <taxon>Streptomycetaceae</taxon>
        <taxon>Streptomyces</taxon>
    </lineage>
</organism>
<comment type="caution">
    <text evidence="6">The sequence shown here is derived from an EMBL/GenBank/DDBJ whole genome shotgun (WGS) entry which is preliminary data.</text>
</comment>
<evidence type="ECO:0000259" key="5">
    <source>
        <dbReference type="PROSITE" id="PS52019"/>
    </source>
</evidence>
<dbReference type="InterPro" id="IPR050091">
    <property type="entry name" value="PKS_NRPS_Biosynth_Enz"/>
</dbReference>
<feature type="domain" description="PKS/mFAS DH" evidence="5">
    <location>
        <begin position="97"/>
        <end position="381"/>
    </location>
</feature>
<keyword evidence="7" id="KW-1185">Reference proteome</keyword>
<dbReference type="Gene3D" id="3.10.129.110">
    <property type="entry name" value="Polyketide synthase dehydratase"/>
    <property type="match status" value="1"/>
</dbReference>
<evidence type="ECO:0000256" key="3">
    <source>
        <dbReference type="ARBA" id="ARBA00023268"/>
    </source>
</evidence>
<dbReference type="Proteomes" id="UP000621510">
    <property type="component" value="Unassembled WGS sequence"/>
</dbReference>
<name>A0ABS1Q949_9ACTN</name>
<dbReference type="InterPro" id="IPR055123">
    <property type="entry name" value="SpnB-like_Rossmann"/>
</dbReference>